<dbReference type="EMBL" id="BONC01000110">
    <property type="protein sequence ID" value="GIF61535.1"/>
    <property type="molecule type" value="Genomic_DNA"/>
</dbReference>
<gene>
    <name evidence="2" type="ORF">Air01nite_76300</name>
</gene>
<organism evidence="2 3">
    <name type="scientific">Asanoa iriomotensis</name>
    <dbReference type="NCBI Taxonomy" id="234613"/>
    <lineage>
        <taxon>Bacteria</taxon>
        <taxon>Bacillati</taxon>
        <taxon>Actinomycetota</taxon>
        <taxon>Actinomycetes</taxon>
        <taxon>Micromonosporales</taxon>
        <taxon>Micromonosporaceae</taxon>
        <taxon>Asanoa</taxon>
    </lineage>
</organism>
<dbReference type="Pfam" id="PF19698">
    <property type="entry name" value="DUF6197"/>
    <property type="match status" value="1"/>
</dbReference>
<evidence type="ECO:0000313" key="3">
    <source>
        <dbReference type="Proteomes" id="UP000624325"/>
    </source>
</evidence>
<accession>A0ABQ4CFK4</accession>
<evidence type="ECO:0000313" key="2">
    <source>
        <dbReference type="EMBL" id="GIF61535.1"/>
    </source>
</evidence>
<comment type="caution">
    <text evidence="2">The sequence shown here is derived from an EMBL/GenBank/DDBJ whole genome shotgun (WGS) entry which is preliminary data.</text>
</comment>
<feature type="region of interest" description="Disordered" evidence="1">
    <location>
        <begin position="1"/>
        <end position="24"/>
    </location>
</feature>
<name>A0ABQ4CFK4_9ACTN</name>
<dbReference type="Proteomes" id="UP000624325">
    <property type="component" value="Unassembled WGS sequence"/>
</dbReference>
<reference evidence="2 3" key="1">
    <citation type="submission" date="2021-01" db="EMBL/GenBank/DDBJ databases">
        <title>Whole genome shotgun sequence of Asanoa iriomotensis NBRC 100142.</title>
        <authorList>
            <person name="Komaki H."/>
            <person name="Tamura T."/>
        </authorList>
    </citation>
    <scope>NUCLEOTIDE SEQUENCE [LARGE SCALE GENOMIC DNA]</scope>
    <source>
        <strain evidence="2 3">NBRC 100142</strain>
    </source>
</reference>
<sequence>MQPTQIQAESTSATPSPRWDGAPRTDVDLIEVTPAITLRGAGLYLVRHGWCQGDMYADPEAAFPAACAIGAIRMAVFGTPAITVDPGGAYACASAVGVLADHLVRQLDVPDPSDALTSRLGIGLEQIVADWNDDPARNVSHVIAALYAAADEWDRMHRRADLGEPVCCGMPMRLRTYPVMPDSEPVKVYFCATCQEWALADDTTPCALAASDGAR</sequence>
<keyword evidence="3" id="KW-1185">Reference proteome</keyword>
<protein>
    <submittedName>
        <fullName evidence="2">Uncharacterized protein</fullName>
    </submittedName>
</protein>
<feature type="compositionally biased region" description="Polar residues" evidence="1">
    <location>
        <begin position="1"/>
        <end position="15"/>
    </location>
</feature>
<evidence type="ECO:0000256" key="1">
    <source>
        <dbReference type="SAM" id="MobiDB-lite"/>
    </source>
</evidence>
<proteinExistence type="predicted"/>
<dbReference type="RefSeq" id="WP_203708349.1">
    <property type="nucleotide sequence ID" value="NZ_BAAALU010000005.1"/>
</dbReference>
<dbReference type="InterPro" id="IPR045677">
    <property type="entry name" value="DUF6197"/>
</dbReference>